<dbReference type="Proteomes" id="UP000030746">
    <property type="component" value="Unassembled WGS sequence"/>
</dbReference>
<dbReference type="GO" id="GO:0004867">
    <property type="term" value="F:serine-type endopeptidase inhibitor activity"/>
    <property type="evidence" value="ECO:0007669"/>
    <property type="project" value="UniProtKB-KW"/>
</dbReference>
<reference evidence="6 7" key="1">
    <citation type="journal article" date="2013" name="Nature">
        <title>Insights into bilaterian evolution from three spiralian genomes.</title>
        <authorList>
            <person name="Simakov O."/>
            <person name="Marletaz F."/>
            <person name="Cho S.J."/>
            <person name="Edsinger-Gonzales E."/>
            <person name="Havlak P."/>
            <person name="Hellsten U."/>
            <person name="Kuo D.H."/>
            <person name="Larsson T."/>
            <person name="Lv J."/>
            <person name="Arendt D."/>
            <person name="Savage R."/>
            <person name="Osoegawa K."/>
            <person name="de Jong P."/>
            <person name="Grimwood J."/>
            <person name="Chapman J.A."/>
            <person name="Shapiro H."/>
            <person name="Aerts A."/>
            <person name="Otillar R.P."/>
            <person name="Terry A.Y."/>
            <person name="Boore J.L."/>
            <person name="Grigoriev I.V."/>
            <person name="Lindberg D.R."/>
            <person name="Seaver E.C."/>
            <person name="Weisblat D.A."/>
            <person name="Putnam N.H."/>
            <person name="Rokhsar D.S."/>
        </authorList>
    </citation>
    <scope>NUCLEOTIDE SEQUENCE [LARGE SCALE GENOMIC DNA]</scope>
</reference>
<dbReference type="SUPFAM" id="SSF100895">
    <property type="entry name" value="Kazal-type serine protease inhibitors"/>
    <property type="match status" value="2"/>
</dbReference>
<evidence type="ECO:0000256" key="4">
    <source>
        <dbReference type="SAM" id="SignalP"/>
    </source>
</evidence>
<evidence type="ECO:0000256" key="2">
    <source>
        <dbReference type="ARBA" id="ARBA00022900"/>
    </source>
</evidence>
<evidence type="ECO:0000313" key="6">
    <source>
        <dbReference type="EMBL" id="ESP04729.1"/>
    </source>
</evidence>
<gene>
    <name evidence="6" type="ORF">LOTGIDRAFT_237263</name>
</gene>
<dbReference type="KEGG" id="lgi:LOTGIDRAFT_237263"/>
<dbReference type="AlphaFoldDB" id="V4AKK1"/>
<dbReference type="HOGENOM" id="CLU_1715315_0_0_1"/>
<organism evidence="6 7">
    <name type="scientific">Lottia gigantea</name>
    <name type="common">Giant owl limpet</name>
    <dbReference type="NCBI Taxonomy" id="225164"/>
    <lineage>
        <taxon>Eukaryota</taxon>
        <taxon>Metazoa</taxon>
        <taxon>Spiralia</taxon>
        <taxon>Lophotrochozoa</taxon>
        <taxon>Mollusca</taxon>
        <taxon>Gastropoda</taxon>
        <taxon>Patellogastropoda</taxon>
        <taxon>Lottioidea</taxon>
        <taxon>Lottiidae</taxon>
        <taxon>Lottia</taxon>
    </lineage>
</organism>
<dbReference type="PANTHER" id="PTHR10913">
    <property type="entry name" value="FOLLISTATIN-RELATED"/>
    <property type="match status" value="1"/>
</dbReference>
<dbReference type="EMBL" id="KB199652">
    <property type="protein sequence ID" value="ESP04729.1"/>
    <property type="molecule type" value="Genomic_DNA"/>
</dbReference>
<accession>V4AKK1</accession>
<dbReference type="GO" id="GO:0005576">
    <property type="term" value="C:extracellular region"/>
    <property type="evidence" value="ECO:0007669"/>
    <property type="project" value="TreeGrafter"/>
</dbReference>
<sequence>MLKIVALALVSTVVVLGQTFPHTDHSEHHHGTSICAFIGNADCSIFAPHTVCGTDGKTYNSKCDFSKAHCISADLHVVHNGTCDPTIDKVPNVHGNELVHQFFCANLQHSKCGTDFEIVCGTDLVTYDNLCLFEKARCSNVKLNVYTYQACPT</sequence>
<dbReference type="InterPro" id="IPR002350">
    <property type="entry name" value="Kazal_dom"/>
</dbReference>
<evidence type="ECO:0000256" key="3">
    <source>
        <dbReference type="ARBA" id="ARBA00023157"/>
    </source>
</evidence>
<keyword evidence="4" id="KW-0732">Signal</keyword>
<dbReference type="GO" id="GO:0030154">
    <property type="term" value="P:cell differentiation"/>
    <property type="evidence" value="ECO:0007669"/>
    <property type="project" value="TreeGrafter"/>
</dbReference>
<keyword evidence="3" id="KW-1015">Disulfide bond</keyword>
<dbReference type="SMART" id="SM00280">
    <property type="entry name" value="KAZAL"/>
    <property type="match status" value="2"/>
</dbReference>
<dbReference type="Gene3D" id="3.30.60.30">
    <property type="match status" value="2"/>
</dbReference>
<dbReference type="InterPro" id="IPR036058">
    <property type="entry name" value="Kazal_dom_sf"/>
</dbReference>
<evidence type="ECO:0000313" key="7">
    <source>
        <dbReference type="Proteomes" id="UP000030746"/>
    </source>
</evidence>
<evidence type="ECO:0000256" key="1">
    <source>
        <dbReference type="ARBA" id="ARBA00022690"/>
    </source>
</evidence>
<protein>
    <recommendedName>
        <fullName evidence="5">Kazal-like domain-containing protein</fullName>
    </recommendedName>
</protein>
<dbReference type="Pfam" id="PF07648">
    <property type="entry name" value="Kazal_2"/>
    <property type="match status" value="1"/>
</dbReference>
<dbReference type="RefSeq" id="XP_009044628.1">
    <property type="nucleotide sequence ID" value="XM_009046380.1"/>
</dbReference>
<dbReference type="PANTHER" id="PTHR10913:SF45">
    <property type="entry name" value="FOLLISTATIN, ISOFORM A-RELATED"/>
    <property type="match status" value="1"/>
</dbReference>
<feature type="chain" id="PRO_5004716945" description="Kazal-like domain-containing protein" evidence="4">
    <location>
        <begin position="18"/>
        <end position="153"/>
    </location>
</feature>
<dbReference type="InterPro" id="IPR050653">
    <property type="entry name" value="Prot_Inhib_GrowthFact_Antg"/>
</dbReference>
<dbReference type="OrthoDB" id="126772at2759"/>
<name>V4AKK1_LOTGI</name>
<proteinExistence type="predicted"/>
<evidence type="ECO:0000259" key="5">
    <source>
        <dbReference type="PROSITE" id="PS51465"/>
    </source>
</evidence>
<dbReference type="OMA" id="DNECFLR"/>
<keyword evidence="7" id="KW-1185">Reference proteome</keyword>
<dbReference type="GeneID" id="20250397"/>
<feature type="domain" description="Kazal-like" evidence="5">
    <location>
        <begin position="98"/>
        <end position="153"/>
    </location>
</feature>
<dbReference type="PROSITE" id="PS51465">
    <property type="entry name" value="KAZAL_2"/>
    <property type="match status" value="2"/>
</dbReference>
<dbReference type="CTD" id="20250397"/>
<dbReference type="CDD" id="cd00104">
    <property type="entry name" value="KAZAL_FS"/>
    <property type="match status" value="2"/>
</dbReference>
<feature type="signal peptide" evidence="4">
    <location>
        <begin position="1"/>
        <end position="17"/>
    </location>
</feature>
<feature type="domain" description="Kazal-like" evidence="5">
    <location>
        <begin position="29"/>
        <end position="85"/>
    </location>
</feature>
<keyword evidence="1" id="KW-0646">Protease inhibitor</keyword>
<dbReference type="Pfam" id="PF00050">
    <property type="entry name" value="Kazal_1"/>
    <property type="match status" value="1"/>
</dbReference>
<keyword evidence="2" id="KW-0722">Serine protease inhibitor</keyword>